<dbReference type="OrthoDB" id="8582409at2"/>
<dbReference type="SUPFAM" id="SSF53697">
    <property type="entry name" value="SIS domain"/>
    <property type="match status" value="1"/>
</dbReference>
<dbReference type="PROSITE" id="PS51071">
    <property type="entry name" value="HTH_RPIR"/>
    <property type="match status" value="1"/>
</dbReference>
<dbReference type="PANTHER" id="PTHR30514:SF18">
    <property type="entry name" value="RPIR-FAMILY TRANSCRIPTIONAL REGULATOR"/>
    <property type="match status" value="1"/>
</dbReference>
<dbReference type="EMBL" id="CP039964">
    <property type="protein sequence ID" value="QCO54662.1"/>
    <property type="molecule type" value="Genomic_DNA"/>
</dbReference>
<dbReference type="InterPro" id="IPR047640">
    <property type="entry name" value="RpiR-like"/>
</dbReference>
<dbReference type="Gene3D" id="1.10.10.10">
    <property type="entry name" value="Winged helix-like DNA-binding domain superfamily/Winged helix DNA-binding domain"/>
    <property type="match status" value="1"/>
</dbReference>
<feature type="domain" description="HTH rpiR-type" evidence="1">
    <location>
        <begin position="7"/>
        <end position="83"/>
    </location>
</feature>
<dbReference type="GO" id="GO:0003677">
    <property type="term" value="F:DNA binding"/>
    <property type="evidence" value="ECO:0007669"/>
    <property type="project" value="InterPro"/>
</dbReference>
<evidence type="ECO:0000313" key="2">
    <source>
        <dbReference type="EMBL" id="QCO54662.1"/>
    </source>
</evidence>
<dbReference type="AlphaFoldDB" id="A0A4P8ED08"/>
<gene>
    <name evidence="2" type="ORF">EOK75_01875</name>
</gene>
<dbReference type="Proteomes" id="UP000298631">
    <property type="component" value="Chromosome"/>
</dbReference>
<organism evidence="2 3">
    <name type="scientific">Pseudorhodobacter turbinis</name>
    <dbReference type="NCBI Taxonomy" id="2500533"/>
    <lineage>
        <taxon>Bacteria</taxon>
        <taxon>Pseudomonadati</taxon>
        <taxon>Pseudomonadota</taxon>
        <taxon>Alphaproteobacteria</taxon>
        <taxon>Rhodobacterales</taxon>
        <taxon>Paracoccaceae</taxon>
        <taxon>Pseudorhodobacter</taxon>
    </lineage>
</organism>
<dbReference type="SUPFAM" id="SSF46689">
    <property type="entry name" value="Homeodomain-like"/>
    <property type="match status" value="1"/>
</dbReference>
<evidence type="ECO:0000259" key="1">
    <source>
        <dbReference type="PROSITE" id="PS51071"/>
    </source>
</evidence>
<dbReference type="InterPro" id="IPR000281">
    <property type="entry name" value="HTH_RpiR"/>
</dbReference>
<dbReference type="InterPro" id="IPR009057">
    <property type="entry name" value="Homeodomain-like_sf"/>
</dbReference>
<keyword evidence="3" id="KW-1185">Reference proteome</keyword>
<accession>A0A4P8ED08</accession>
<dbReference type="GO" id="GO:0003700">
    <property type="term" value="F:DNA-binding transcription factor activity"/>
    <property type="evidence" value="ECO:0007669"/>
    <property type="project" value="InterPro"/>
</dbReference>
<protein>
    <submittedName>
        <fullName evidence="2">MurR/RpiR family transcriptional regulator</fullName>
    </submittedName>
</protein>
<dbReference type="GO" id="GO:1901135">
    <property type="term" value="P:carbohydrate derivative metabolic process"/>
    <property type="evidence" value="ECO:0007669"/>
    <property type="project" value="InterPro"/>
</dbReference>
<sequence>MGLGKGLGLQKRLDDILCSGTPVERAIASYLVEHVLDLPFETAASLAQKIRVSEISIGRFARALGYRNLKEIKEAVKVAADIQAISSVGDSPWLLGPELAERFAKDNAGLALEREIHAVMRNHDLATTEEFARCAKRLAHFKNIKVAGFQTERGLAQYLAHNLSYLRPGVSMLEMDSGHFADVFLDDPQNTALVVFETRRYSQLAVTLVKKAQAEGIPVTVLTDTYCGWARAIGNEVLQVNTDFNHFWDATGQIAGLVNLLVNRVFQELGPGVEDRLNGIARNYGTLVGHQR</sequence>
<proteinExistence type="predicted"/>
<dbReference type="InterPro" id="IPR036388">
    <property type="entry name" value="WH-like_DNA-bd_sf"/>
</dbReference>
<dbReference type="Gene3D" id="3.40.50.10490">
    <property type="entry name" value="Glucose-6-phosphate isomerase like protein, domain 1"/>
    <property type="match status" value="1"/>
</dbReference>
<dbReference type="GO" id="GO:0097367">
    <property type="term" value="F:carbohydrate derivative binding"/>
    <property type="evidence" value="ECO:0007669"/>
    <property type="project" value="InterPro"/>
</dbReference>
<dbReference type="InterPro" id="IPR046348">
    <property type="entry name" value="SIS_dom_sf"/>
</dbReference>
<evidence type="ECO:0000313" key="3">
    <source>
        <dbReference type="Proteomes" id="UP000298631"/>
    </source>
</evidence>
<name>A0A4P8ED08_9RHOB</name>
<dbReference type="PANTHER" id="PTHR30514">
    <property type="entry name" value="GLUCOKINASE"/>
    <property type="match status" value="1"/>
</dbReference>
<reference evidence="2 3" key="1">
    <citation type="submission" date="2019-05" db="EMBL/GenBank/DDBJ databases">
        <title>Pseudorhodobacter turbinis sp. nov., isolated from the gut of the Korean turban shell.</title>
        <authorList>
            <person name="Jeong Y.-S."/>
            <person name="Kang W.-R."/>
            <person name="Bae J.-W."/>
        </authorList>
    </citation>
    <scope>NUCLEOTIDE SEQUENCE [LARGE SCALE GENOMIC DNA]</scope>
    <source>
        <strain evidence="2 3">S12M18</strain>
    </source>
</reference>
<dbReference type="RefSeq" id="WP_137192335.1">
    <property type="nucleotide sequence ID" value="NZ_CP039964.1"/>
</dbReference>
<dbReference type="KEGG" id="pseb:EOK75_01875"/>